<dbReference type="GO" id="GO:0003700">
    <property type="term" value="F:DNA-binding transcription factor activity"/>
    <property type="evidence" value="ECO:0007669"/>
    <property type="project" value="InterPro"/>
</dbReference>
<keyword evidence="5" id="KW-1185">Reference proteome</keyword>
<comment type="caution">
    <text evidence="4">The sequence shown here is derived from an EMBL/GenBank/DDBJ whole genome shotgun (WGS) entry which is preliminary data.</text>
</comment>
<dbReference type="InterPro" id="IPR004827">
    <property type="entry name" value="bZIP"/>
</dbReference>
<name>A0AA39U6K9_9LECA</name>
<feature type="region of interest" description="Disordered" evidence="2">
    <location>
        <begin position="1"/>
        <end position="32"/>
    </location>
</feature>
<protein>
    <recommendedName>
        <fullName evidence="3">BZIP domain-containing protein</fullName>
    </recommendedName>
</protein>
<keyword evidence="1" id="KW-0175">Coiled coil</keyword>
<feature type="region of interest" description="Disordered" evidence="2">
    <location>
        <begin position="177"/>
        <end position="205"/>
    </location>
</feature>
<sequence>MSSSTARNGATASQLHTIPYQPQQAKIPTKPPCTDESLFPASSVVSDTLSAFGTLHNQDVRMPYNDSTLADPNTLAYDYVAPSLANHHFFDTPFYIEPNGCIEPSNNSFPCRSSSTEASNQDSPYSSSKTWSVTANSQGDGLNNVFQEDGLNNIFQDARLNNVFQDYSTSNGLSHPATTNTFPLPSPTTAASPPAPKLKSNKSACTDSGIRKRNLNTVAARRYRQRRTDETQTLAVELKETQCERDSLKVLVARLEGELKGLQQTLRVREPD</sequence>
<evidence type="ECO:0000256" key="1">
    <source>
        <dbReference type="SAM" id="Coils"/>
    </source>
</evidence>
<reference evidence="4" key="1">
    <citation type="submission" date="2023-03" db="EMBL/GenBank/DDBJ databases">
        <title>Complete genome of Cladonia borealis.</title>
        <authorList>
            <person name="Park H."/>
        </authorList>
    </citation>
    <scope>NUCLEOTIDE SEQUENCE</scope>
    <source>
        <strain evidence="4">ANT050790</strain>
    </source>
</reference>
<feature type="region of interest" description="Disordered" evidence="2">
    <location>
        <begin position="110"/>
        <end position="132"/>
    </location>
</feature>
<accession>A0AA39U6K9</accession>
<feature type="domain" description="BZIP" evidence="3">
    <location>
        <begin position="204"/>
        <end position="268"/>
    </location>
</feature>
<dbReference type="Proteomes" id="UP001166286">
    <property type="component" value="Unassembled WGS sequence"/>
</dbReference>
<dbReference type="EMBL" id="JAFEKC020000019">
    <property type="protein sequence ID" value="KAK0508916.1"/>
    <property type="molecule type" value="Genomic_DNA"/>
</dbReference>
<evidence type="ECO:0000313" key="5">
    <source>
        <dbReference type="Proteomes" id="UP001166286"/>
    </source>
</evidence>
<dbReference type="SMART" id="SM00338">
    <property type="entry name" value="BRLZ"/>
    <property type="match status" value="1"/>
</dbReference>
<dbReference type="SUPFAM" id="SSF57959">
    <property type="entry name" value="Leucine zipper domain"/>
    <property type="match status" value="1"/>
</dbReference>
<organism evidence="4 5">
    <name type="scientific">Cladonia borealis</name>
    <dbReference type="NCBI Taxonomy" id="184061"/>
    <lineage>
        <taxon>Eukaryota</taxon>
        <taxon>Fungi</taxon>
        <taxon>Dikarya</taxon>
        <taxon>Ascomycota</taxon>
        <taxon>Pezizomycotina</taxon>
        <taxon>Lecanoromycetes</taxon>
        <taxon>OSLEUM clade</taxon>
        <taxon>Lecanoromycetidae</taxon>
        <taxon>Lecanorales</taxon>
        <taxon>Lecanorineae</taxon>
        <taxon>Cladoniaceae</taxon>
        <taxon>Cladonia</taxon>
    </lineage>
</organism>
<dbReference type="CDD" id="cd12193">
    <property type="entry name" value="bZIP_GCN4"/>
    <property type="match status" value="1"/>
</dbReference>
<dbReference type="Pfam" id="PF07716">
    <property type="entry name" value="bZIP_2"/>
    <property type="match status" value="1"/>
</dbReference>
<proteinExistence type="predicted"/>
<feature type="compositionally biased region" description="Low complexity" evidence="2">
    <location>
        <begin position="187"/>
        <end position="204"/>
    </location>
</feature>
<dbReference type="AlphaFoldDB" id="A0AA39U6K9"/>
<feature type="compositionally biased region" description="Polar residues" evidence="2">
    <location>
        <begin position="1"/>
        <end position="26"/>
    </location>
</feature>
<evidence type="ECO:0000256" key="2">
    <source>
        <dbReference type="SAM" id="MobiDB-lite"/>
    </source>
</evidence>
<feature type="coiled-coil region" evidence="1">
    <location>
        <begin position="238"/>
        <end position="265"/>
    </location>
</feature>
<evidence type="ECO:0000313" key="4">
    <source>
        <dbReference type="EMBL" id="KAK0508916.1"/>
    </source>
</evidence>
<dbReference type="InterPro" id="IPR046347">
    <property type="entry name" value="bZIP_sf"/>
</dbReference>
<gene>
    <name evidence="4" type="ORF">JMJ35_008287</name>
</gene>
<dbReference type="Gene3D" id="1.20.5.170">
    <property type="match status" value="1"/>
</dbReference>
<evidence type="ECO:0000259" key="3">
    <source>
        <dbReference type="SMART" id="SM00338"/>
    </source>
</evidence>